<protein>
    <submittedName>
        <fullName evidence="8">Cytochrome P450</fullName>
    </submittedName>
</protein>
<evidence type="ECO:0000256" key="7">
    <source>
        <dbReference type="RuleBase" id="RU000461"/>
    </source>
</evidence>
<dbReference type="GO" id="GO:0016705">
    <property type="term" value="F:oxidoreductase activity, acting on paired donors, with incorporation or reduction of molecular oxygen"/>
    <property type="evidence" value="ECO:0007669"/>
    <property type="project" value="InterPro"/>
</dbReference>
<dbReference type="Gene3D" id="1.10.630.10">
    <property type="entry name" value="Cytochrome P450"/>
    <property type="match status" value="1"/>
</dbReference>
<dbReference type="CDD" id="cd11041">
    <property type="entry name" value="CYP503A1-like"/>
    <property type="match status" value="1"/>
</dbReference>
<dbReference type="PANTHER" id="PTHR46206">
    <property type="entry name" value="CYTOCHROME P450"/>
    <property type="match status" value="1"/>
</dbReference>
<dbReference type="SUPFAM" id="SSF48264">
    <property type="entry name" value="Cytochrome P450"/>
    <property type="match status" value="1"/>
</dbReference>
<dbReference type="PROSITE" id="PS00086">
    <property type="entry name" value="CYTOCHROME_P450"/>
    <property type="match status" value="1"/>
</dbReference>
<reference evidence="8" key="1">
    <citation type="submission" date="2020-11" db="EMBL/GenBank/DDBJ databases">
        <authorList>
            <consortium name="DOE Joint Genome Institute"/>
            <person name="Ahrendt S."/>
            <person name="Riley R."/>
            <person name="Andreopoulos W."/>
            <person name="Labutti K."/>
            <person name="Pangilinan J."/>
            <person name="Ruiz-Duenas F.J."/>
            <person name="Barrasa J.M."/>
            <person name="Sanchez-Garcia M."/>
            <person name="Camarero S."/>
            <person name="Miyauchi S."/>
            <person name="Serrano A."/>
            <person name="Linde D."/>
            <person name="Babiker R."/>
            <person name="Drula E."/>
            <person name="Ayuso-Fernandez I."/>
            <person name="Pacheco R."/>
            <person name="Padilla G."/>
            <person name="Ferreira P."/>
            <person name="Barriuso J."/>
            <person name="Kellner H."/>
            <person name="Castanera R."/>
            <person name="Alfaro M."/>
            <person name="Ramirez L."/>
            <person name="Pisabarro A.G."/>
            <person name="Kuo A."/>
            <person name="Tritt A."/>
            <person name="Lipzen A."/>
            <person name="He G."/>
            <person name="Yan M."/>
            <person name="Ng V."/>
            <person name="Cullen D."/>
            <person name="Martin F."/>
            <person name="Rosso M.-N."/>
            <person name="Henrissat B."/>
            <person name="Hibbett D."/>
            <person name="Martinez A.T."/>
            <person name="Grigoriev I.V."/>
        </authorList>
    </citation>
    <scope>NUCLEOTIDE SEQUENCE</scope>
    <source>
        <strain evidence="8">CIRM-BRFM 674</strain>
    </source>
</reference>
<keyword evidence="9" id="KW-1185">Reference proteome</keyword>
<dbReference type="Proteomes" id="UP000807469">
    <property type="component" value="Unassembled WGS sequence"/>
</dbReference>
<evidence type="ECO:0000313" key="8">
    <source>
        <dbReference type="EMBL" id="KAF9478580.1"/>
    </source>
</evidence>
<dbReference type="OrthoDB" id="1844152at2759"/>
<gene>
    <name evidence="8" type="ORF">BDN70DRAFT_879823</name>
</gene>
<dbReference type="InterPro" id="IPR017972">
    <property type="entry name" value="Cyt_P450_CS"/>
</dbReference>
<sequence>MYSVLGSILDTGRETISHNPLLFIGLSSVCYWFLLTKYTGQTSKLKHIAAAGSEMPVLSLLQAGAFLANGRKIITETFKKWDKSAFKFPDITEWIIVVSDPQSIDELRKAPENVLSSMIAINQSLQVKYTMGERVSKNPYHIPIVRAQLTRALPQLVPEVQDELEDAFKQFIPPTDDWTSVKVVDTIMKVVGRASNRVFVGLPLCRDPDYIKLNVQFAVDVIQCGAILRILPSFMRPLVNRLISNVSKRTDDAMKYLVPIFQARREERAKSPQAPRSLDILNWLMDEAKEDELTDSALTTRLLTINFAAIHTSSMAFSHALYHLAASPEYLKPLREEVEEVVSEEGWTKAALDKMVKIDSFLKETQRLHPLSSVMMSRVAVNDYHFSNGLFVPQGTTVAVAILPAHLNGDLYEDPKKFDPFRFVKMKQHEETEAAAKRFDMTSTNCESLGFGHGRHACPGRYFAVSELKLMLAYVVTHYDVRCKEEGVRPEDMWIGVTCVPNPKGEVLFRKRQA</sequence>
<evidence type="ECO:0000256" key="2">
    <source>
        <dbReference type="ARBA" id="ARBA00010617"/>
    </source>
</evidence>
<dbReference type="InterPro" id="IPR036396">
    <property type="entry name" value="Cyt_P450_sf"/>
</dbReference>
<keyword evidence="7" id="KW-0503">Monooxygenase</keyword>
<proteinExistence type="inferred from homology"/>
<dbReference type="AlphaFoldDB" id="A0A9P5Z2J1"/>
<comment type="caution">
    <text evidence="8">The sequence shown here is derived from an EMBL/GenBank/DDBJ whole genome shotgun (WGS) entry which is preliminary data.</text>
</comment>
<accession>A0A9P5Z2J1</accession>
<dbReference type="GO" id="GO:0004497">
    <property type="term" value="F:monooxygenase activity"/>
    <property type="evidence" value="ECO:0007669"/>
    <property type="project" value="UniProtKB-KW"/>
</dbReference>
<evidence type="ECO:0000256" key="6">
    <source>
        <dbReference type="PIRSR" id="PIRSR602403-1"/>
    </source>
</evidence>
<comment type="similarity">
    <text evidence="2 7">Belongs to the cytochrome P450 family.</text>
</comment>
<feature type="binding site" description="axial binding residue" evidence="6">
    <location>
        <position position="458"/>
    </location>
    <ligand>
        <name>heme</name>
        <dbReference type="ChEBI" id="CHEBI:30413"/>
    </ligand>
    <ligandPart>
        <name>Fe</name>
        <dbReference type="ChEBI" id="CHEBI:18248"/>
    </ligandPart>
</feature>
<evidence type="ECO:0000256" key="3">
    <source>
        <dbReference type="ARBA" id="ARBA00022723"/>
    </source>
</evidence>
<comment type="cofactor">
    <cofactor evidence="1 6">
        <name>heme</name>
        <dbReference type="ChEBI" id="CHEBI:30413"/>
    </cofactor>
</comment>
<dbReference type="GO" id="GO:0005506">
    <property type="term" value="F:iron ion binding"/>
    <property type="evidence" value="ECO:0007669"/>
    <property type="project" value="InterPro"/>
</dbReference>
<dbReference type="GO" id="GO:0020037">
    <property type="term" value="F:heme binding"/>
    <property type="evidence" value="ECO:0007669"/>
    <property type="project" value="InterPro"/>
</dbReference>
<keyword evidence="3 6" id="KW-0479">Metal-binding</keyword>
<evidence type="ECO:0000256" key="5">
    <source>
        <dbReference type="ARBA" id="ARBA00023004"/>
    </source>
</evidence>
<dbReference type="InterPro" id="IPR002403">
    <property type="entry name" value="Cyt_P450_E_grp-IV"/>
</dbReference>
<dbReference type="InterPro" id="IPR001128">
    <property type="entry name" value="Cyt_P450"/>
</dbReference>
<dbReference type="EMBL" id="MU155231">
    <property type="protein sequence ID" value="KAF9478580.1"/>
    <property type="molecule type" value="Genomic_DNA"/>
</dbReference>
<organism evidence="8 9">
    <name type="scientific">Pholiota conissans</name>
    <dbReference type="NCBI Taxonomy" id="109636"/>
    <lineage>
        <taxon>Eukaryota</taxon>
        <taxon>Fungi</taxon>
        <taxon>Dikarya</taxon>
        <taxon>Basidiomycota</taxon>
        <taxon>Agaricomycotina</taxon>
        <taxon>Agaricomycetes</taxon>
        <taxon>Agaricomycetidae</taxon>
        <taxon>Agaricales</taxon>
        <taxon>Agaricineae</taxon>
        <taxon>Strophariaceae</taxon>
        <taxon>Pholiota</taxon>
    </lineage>
</organism>
<evidence type="ECO:0000256" key="1">
    <source>
        <dbReference type="ARBA" id="ARBA00001971"/>
    </source>
</evidence>
<evidence type="ECO:0000313" key="9">
    <source>
        <dbReference type="Proteomes" id="UP000807469"/>
    </source>
</evidence>
<evidence type="ECO:0000256" key="4">
    <source>
        <dbReference type="ARBA" id="ARBA00023002"/>
    </source>
</evidence>
<dbReference type="PRINTS" id="PR00385">
    <property type="entry name" value="P450"/>
</dbReference>
<dbReference type="Pfam" id="PF00067">
    <property type="entry name" value="p450"/>
    <property type="match status" value="1"/>
</dbReference>
<name>A0A9P5Z2J1_9AGAR</name>
<keyword evidence="5 6" id="KW-0408">Iron</keyword>
<keyword evidence="6 7" id="KW-0349">Heme</keyword>
<dbReference type="PRINTS" id="PR00465">
    <property type="entry name" value="EP450IV"/>
</dbReference>
<keyword evidence="4 7" id="KW-0560">Oxidoreductase</keyword>